<proteinExistence type="predicted"/>
<keyword evidence="1" id="KW-0812">Transmembrane</keyword>
<evidence type="ECO:0000313" key="3">
    <source>
        <dbReference type="Proteomes" id="UP000282323"/>
    </source>
</evidence>
<accession>A0A3N6MLI4</accession>
<dbReference type="RefSeq" id="WP_124195424.1">
    <property type="nucleotide sequence ID" value="NZ_REGA01000006.1"/>
</dbReference>
<protein>
    <submittedName>
        <fullName evidence="2">Uncharacterized protein</fullName>
    </submittedName>
</protein>
<dbReference type="OrthoDB" id="204600at2157"/>
<gene>
    <name evidence="2" type="ORF">EA473_09695</name>
</gene>
<keyword evidence="3" id="KW-1185">Reference proteome</keyword>
<reference evidence="2 3" key="1">
    <citation type="submission" date="2018-10" db="EMBL/GenBank/DDBJ databases">
        <title>Natrarchaeobius chitinivorans gen. nov., sp. nov., and Natrarchaeobius haloalkaliphilus sp. nov., alkaliphilic, chitin-utilizing haloarchaea from hypersaline alkaline lakes.</title>
        <authorList>
            <person name="Sorokin D.Y."/>
            <person name="Elcheninov A.G."/>
            <person name="Kostrikina N.A."/>
            <person name="Bale N.J."/>
            <person name="Sinninghe Damste J.S."/>
            <person name="Khijniak T.V."/>
            <person name="Kublanov I.V."/>
            <person name="Toshchakov S.V."/>
        </authorList>
    </citation>
    <scope>NUCLEOTIDE SEQUENCE [LARGE SCALE GENOMIC DNA]</scope>
    <source>
        <strain evidence="2 3">AArcht4T</strain>
    </source>
</reference>
<feature type="transmembrane region" description="Helical" evidence="1">
    <location>
        <begin position="12"/>
        <end position="30"/>
    </location>
</feature>
<dbReference type="Proteomes" id="UP000282323">
    <property type="component" value="Unassembled WGS sequence"/>
</dbReference>
<evidence type="ECO:0000256" key="1">
    <source>
        <dbReference type="SAM" id="Phobius"/>
    </source>
</evidence>
<evidence type="ECO:0000313" key="2">
    <source>
        <dbReference type="EMBL" id="RQG95206.1"/>
    </source>
</evidence>
<keyword evidence="1" id="KW-0472">Membrane</keyword>
<dbReference type="AlphaFoldDB" id="A0A3N6MLI4"/>
<feature type="transmembrane region" description="Helical" evidence="1">
    <location>
        <begin position="36"/>
        <end position="60"/>
    </location>
</feature>
<dbReference type="EMBL" id="REGA01000006">
    <property type="protein sequence ID" value="RQG95206.1"/>
    <property type="molecule type" value="Genomic_DNA"/>
</dbReference>
<feature type="transmembrane region" description="Helical" evidence="1">
    <location>
        <begin position="80"/>
        <end position="100"/>
    </location>
</feature>
<comment type="caution">
    <text evidence="2">The sequence shown here is derived from an EMBL/GenBank/DDBJ whole genome shotgun (WGS) entry which is preliminary data.</text>
</comment>
<name>A0A3N6MLI4_NATCH</name>
<sequence length="124" mass="13532">MGNTVSPSNPVRLAIDVIVLVVLSLVLLFGGTQTGIVLPTFTWVTVVLVSVGFCSGFLFWRYSTTTERGLISVHLSGYPLVVALIAIFVFGLLWIAFVPPLYGDDLIYGLLTQVWTVFVLMHGN</sequence>
<keyword evidence="1" id="KW-1133">Transmembrane helix</keyword>
<organism evidence="2 3">
    <name type="scientific">Natrarchaeobius chitinivorans</name>
    <dbReference type="NCBI Taxonomy" id="1679083"/>
    <lineage>
        <taxon>Archaea</taxon>
        <taxon>Methanobacteriati</taxon>
        <taxon>Methanobacteriota</taxon>
        <taxon>Stenosarchaea group</taxon>
        <taxon>Halobacteria</taxon>
        <taxon>Halobacteriales</taxon>
        <taxon>Natrialbaceae</taxon>
        <taxon>Natrarchaeobius</taxon>
    </lineage>
</organism>